<dbReference type="AlphaFoldDB" id="A0AA35M7W8"/>
<dbReference type="InterPro" id="IPR027417">
    <property type="entry name" value="P-loop_NTPase"/>
</dbReference>
<dbReference type="Gene3D" id="1.25.40.20">
    <property type="entry name" value="Ankyrin repeat-containing domain"/>
    <property type="match status" value="1"/>
</dbReference>
<evidence type="ECO:0000256" key="1">
    <source>
        <dbReference type="ARBA" id="ARBA00022737"/>
    </source>
</evidence>
<dbReference type="GO" id="GO:0009116">
    <property type="term" value="P:nucleoside metabolic process"/>
    <property type="evidence" value="ECO:0007669"/>
    <property type="project" value="InterPro"/>
</dbReference>
<organism evidence="4 5">
    <name type="scientific">Clonostachys chloroleuca</name>
    <dbReference type="NCBI Taxonomy" id="1926264"/>
    <lineage>
        <taxon>Eukaryota</taxon>
        <taxon>Fungi</taxon>
        <taxon>Dikarya</taxon>
        <taxon>Ascomycota</taxon>
        <taxon>Pezizomycotina</taxon>
        <taxon>Sordariomycetes</taxon>
        <taxon>Hypocreomycetidae</taxon>
        <taxon>Hypocreales</taxon>
        <taxon>Bionectriaceae</taxon>
        <taxon>Clonostachys</taxon>
    </lineage>
</organism>
<dbReference type="SUPFAM" id="SSF53167">
    <property type="entry name" value="Purine and uridine phosphorylases"/>
    <property type="match status" value="1"/>
</dbReference>
<evidence type="ECO:0000259" key="3">
    <source>
        <dbReference type="Pfam" id="PF24883"/>
    </source>
</evidence>
<dbReference type="SUPFAM" id="SSF52540">
    <property type="entry name" value="P-loop containing nucleoside triphosphate hydrolases"/>
    <property type="match status" value="1"/>
</dbReference>
<dbReference type="InterPro" id="IPR056884">
    <property type="entry name" value="NPHP3-like_N"/>
</dbReference>
<sequence>MLDRRHEGLPRLPGDTNSYSFGNIGQHNVVITGLPSGHYGTVNAAVVANNLARSFPQIIFRLMVGIGGGVPNIPNIDIRLGDIVVGHNVLQYDLGKTTQGGEFHCTSSPVKPPPEMLTAVSDLRANHEYEQSRIPAILLDIYSRVLGMKQYQNPVHCPDRLFDSTYEHALNIENCDQCDQSRLIQRLPRASTAPRIHYGTIASGNKVIKHAESRDNWAEKGCLCFEMEAAGLIDNFPCLVIRGVCDYCDSHKNKEWQEYAATTAAAYAKELLLAIQPTSYPGLEVGTPTPVELDKEPVSDRELREKLEKLYNSLEFDQMDDRFQHIKRAHLKTCNWLLGTDKYSAWMEPGKIRQHGGFLWIKGKPGSGKSTMMKFILESNWKENQNQAILNFFFHARGHELEKSTAGLYRSILFQILKHDPELKLILKSHLQRFSREPRPKWTNELLKELIEEAIERLTSSVVCFIDALDECQDEEVRDMVAFFERLGELAIANGVGLLVCFSSRHYPYITLREGIGLHINLDEQEDHDVDIAEYIDCELRIGHSKLAQNIKNEVREKASGVFLWTVLVVSILNQERGRMHALRQKLQEIPQSLNDLFFDILSRGSGDEDETLLCFQLILFAQQPLTPLELHFAILSQAEDNNLEPRDLSEEDSRIFLIECSKGLSETIGHSRCTVQFIHESVKDFLLQGDRLYNLWPKLGSNTIGNSHLGLRDVCLKCLSSDTGQGIILQAIINCEGPGSISSFLKYAAESVLFHAEAAASFGIQQPEFISIFPKQQWIRFNKDKNGQPYPDDTRGLYILVEKDSPNLLASYPSIVDCFEIRSERYGCPLLAAIIHERRNILQVVRNKLIASTTFPEIDLGSFEQTELRWVLGSAFDFSSSKRSLVSYLAEYGDPIFLITAIRHDSEDLPSHQNFSSDDAIYKAVAEGHETALRVLLHYGKGNINFSNVIGQNPLSRAILGGQNKTIKLLLETGQADPGLRDNYGQTPLSRAAIGGQTEAIKLLLETDQVAPDSKDNFGRTPLSFAAERGCVEISELLLATVQVDPHSIDGYGQTPLSWAGRSGCVEAIERLSSNRLDRP</sequence>
<feature type="domain" description="Nephrocystin 3-like N-terminal" evidence="3">
    <location>
        <begin position="333"/>
        <end position="505"/>
    </location>
</feature>
<keyword evidence="1" id="KW-0677">Repeat</keyword>
<dbReference type="InterPro" id="IPR036770">
    <property type="entry name" value="Ankyrin_rpt-contain_sf"/>
</dbReference>
<dbReference type="EMBL" id="CABFNP030001195">
    <property type="protein sequence ID" value="CAI6092068.1"/>
    <property type="molecule type" value="Genomic_DNA"/>
</dbReference>
<keyword evidence="2" id="KW-0040">ANK repeat</keyword>
<evidence type="ECO:0000313" key="4">
    <source>
        <dbReference type="EMBL" id="CAI6092068.1"/>
    </source>
</evidence>
<dbReference type="SMART" id="SM00248">
    <property type="entry name" value="ANK"/>
    <property type="match status" value="5"/>
</dbReference>
<proteinExistence type="predicted"/>
<name>A0AA35M7W8_9HYPO</name>
<comment type="caution">
    <text evidence="4">The sequence shown here is derived from an EMBL/GenBank/DDBJ whole genome shotgun (WGS) entry which is preliminary data.</text>
</comment>
<dbReference type="PROSITE" id="PS50297">
    <property type="entry name" value="ANK_REP_REGION"/>
    <property type="match status" value="1"/>
</dbReference>
<dbReference type="PANTHER" id="PTHR46082">
    <property type="entry name" value="ATP/GTP-BINDING PROTEIN-RELATED"/>
    <property type="match status" value="1"/>
</dbReference>
<dbReference type="InterPro" id="IPR002110">
    <property type="entry name" value="Ankyrin_rpt"/>
</dbReference>
<dbReference type="GO" id="GO:0003824">
    <property type="term" value="F:catalytic activity"/>
    <property type="evidence" value="ECO:0007669"/>
    <property type="project" value="InterPro"/>
</dbReference>
<gene>
    <name evidence="4" type="ORF">CCHLO57077_00006263</name>
</gene>
<protein>
    <recommendedName>
        <fullName evidence="3">Nephrocystin 3-like N-terminal domain-containing protein</fullName>
    </recommendedName>
</protein>
<dbReference type="PROSITE" id="PS50088">
    <property type="entry name" value="ANK_REPEAT"/>
    <property type="match status" value="1"/>
</dbReference>
<dbReference type="InterPro" id="IPR053137">
    <property type="entry name" value="NLR-like"/>
</dbReference>
<evidence type="ECO:0000256" key="2">
    <source>
        <dbReference type="PROSITE-ProRule" id="PRU00023"/>
    </source>
</evidence>
<dbReference type="Gene3D" id="3.40.50.300">
    <property type="entry name" value="P-loop containing nucleotide triphosphate hydrolases"/>
    <property type="match status" value="1"/>
</dbReference>
<keyword evidence="5" id="KW-1185">Reference proteome</keyword>
<feature type="repeat" description="ANK" evidence="2">
    <location>
        <begin position="985"/>
        <end position="1007"/>
    </location>
</feature>
<dbReference type="PANTHER" id="PTHR46082:SF11">
    <property type="entry name" value="AAA+ ATPASE DOMAIN-CONTAINING PROTEIN-RELATED"/>
    <property type="match status" value="1"/>
</dbReference>
<evidence type="ECO:0000313" key="5">
    <source>
        <dbReference type="Proteomes" id="UP001160390"/>
    </source>
</evidence>
<dbReference type="Pfam" id="PF24883">
    <property type="entry name" value="NPHP3_N"/>
    <property type="match status" value="1"/>
</dbReference>
<dbReference type="SUPFAM" id="SSF48403">
    <property type="entry name" value="Ankyrin repeat"/>
    <property type="match status" value="1"/>
</dbReference>
<dbReference type="Gene3D" id="3.40.50.1580">
    <property type="entry name" value="Nucleoside phosphorylase domain"/>
    <property type="match status" value="1"/>
</dbReference>
<dbReference type="Proteomes" id="UP001160390">
    <property type="component" value="Unassembled WGS sequence"/>
</dbReference>
<dbReference type="Pfam" id="PF12796">
    <property type="entry name" value="Ank_2"/>
    <property type="match status" value="2"/>
</dbReference>
<dbReference type="InterPro" id="IPR035994">
    <property type="entry name" value="Nucleoside_phosphorylase_sf"/>
</dbReference>
<accession>A0AA35M7W8</accession>
<reference evidence="4" key="1">
    <citation type="submission" date="2023-01" db="EMBL/GenBank/DDBJ databases">
        <authorList>
            <person name="Piombo E."/>
        </authorList>
    </citation>
    <scope>NUCLEOTIDE SEQUENCE</scope>
</reference>